<proteinExistence type="predicted"/>
<dbReference type="EMBL" id="NBCO01000012">
    <property type="protein sequence ID" value="ORC89349.1"/>
    <property type="molecule type" value="Genomic_DNA"/>
</dbReference>
<dbReference type="GO" id="GO:0004674">
    <property type="term" value="F:protein serine/threonine kinase activity"/>
    <property type="evidence" value="ECO:0007669"/>
    <property type="project" value="UniProtKB-KW"/>
</dbReference>
<dbReference type="PANTHER" id="PTHR24346">
    <property type="entry name" value="MAP/MICROTUBULE AFFINITY-REGULATING KINASE"/>
    <property type="match status" value="1"/>
</dbReference>
<dbReference type="Pfam" id="PF00069">
    <property type="entry name" value="Pkinase"/>
    <property type="match status" value="1"/>
</dbReference>
<dbReference type="PROSITE" id="PS50011">
    <property type="entry name" value="PROTEIN_KINASE_DOM"/>
    <property type="match status" value="1"/>
</dbReference>
<dbReference type="InterPro" id="IPR000719">
    <property type="entry name" value="Prot_kinase_dom"/>
</dbReference>
<gene>
    <name evidence="5" type="ORF">TM35_000121240</name>
</gene>
<dbReference type="Proteomes" id="UP000192257">
    <property type="component" value="Unassembled WGS sequence"/>
</dbReference>
<name>A0A1X0NYQ8_9TRYP</name>
<evidence type="ECO:0000256" key="2">
    <source>
        <dbReference type="ARBA" id="ARBA00022840"/>
    </source>
</evidence>
<evidence type="ECO:0000259" key="4">
    <source>
        <dbReference type="PROSITE" id="PS50011"/>
    </source>
</evidence>
<dbReference type="VEuPathDB" id="TriTrypDB:TM35_000121240"/>
<keyword evidence="2" id="KW-0067">ATP-binding</keyword>
<dbReference type="Gene3D" id="1.10.510.10">
    <property type="entry name" value="Transferase(Phosphotransferase) domain 1"/>
    <property type="match status" value="1"/>
</dbReference>
<keyword evidence="6" id="KW-1185">Reference proteome</keyword>
<dbReference type="RefSeq" id="XP_028883415.1">
    <property type="nucleotide sequence ID" value="XM_029025099.1"/>
</dbReference>
<dbReference type="PANTHER" id="PTHR24346:SF30">
    <property type="entry name" value="MATERNAL EMBRYONIC LEUCINE ZIPPER KINASE"/>
    <property type="match status" value="1"/>
</dbReference>
<evidence type="ECO:0000313" key="5">
    <source>
        <dbReference type="EMBL" id="ORC89349.1"/>
    </source>
</evidence>
<keyword evidence="1" id="KW-0547">Nucleotide-binding</keyword>
<keyword evidence="5" id="KW-0808">Transferase</keyword>
<sequence>MSSEHSKSRSSSSSKKDAADKYGTVQPLALAGYTHLRRISSSNTHETLVAQSLHTKELAHIRVFALGRLRKNPQLRDSLERWALVGRTARHPNIVKGMSSFVSASDLFLVEEHCMGGELFSVLDAYYRSGATIQTEMFPCISLEFVRCVMRDVMSAVEYLHTTCGVVHRGIKLESIFLDANNRAKLGRFGMCAAIPNRESNDGMLQLCVASKHYAAPELVMGHLYKGELIDVWAAGVVLFVMLTGRFPFTQEEGDEKMLFERICTADEVLLTHPALAAVSDPLAVDLVRNMLRVNPQCRLTVNEVLQHPFLSIP</sequence>
<keyword evidence="5" id="KW-0723">Serine/threonine-protein kinase</keyword>
<evidence type="ECO:0000313" key="6">
    <source>
        <dbReference type="Proteomes" id="UP000192257"/>
    </source>
</evidence>
<dbReference type="AlphaFoldDB" id="A0A1X0NYQ8"/>
<reference evidence="5 6" key="1">
    <citation type="submission" date="2017-03" db="EMBL/GenBank/DDBJ databases">
        <title>An alternative strategy for trypanosome survival in the mammalian bloodstream revealed through genome and transcriptome analysis of the ubiquitous bovine parasite Trypanosoma (Megatrypanum) theileri.</title>
        <authorList>
            <person name="Kelly S."/>
            <person name="Ivens A."/>
            <person name="Mott A."/>
            <person name="O'Neill E."/>
            <person name="Emms D."/>
            <person name="Macleod O."/>
            <person name="Voorheis P."/>
            <person name="Matthews J."/>
            <person name="Matthews K."/>
            <person name="Carrington M."/>
        </authorList>
    </citation>
    <scope>NUCLEOTIDE SEQUENCE [LARGE SCALE GENOMIC DNA]</scope>
    <source>
        <strain evidence="5">Edinburgh</strain>
    </source>
</reference>
<dbReference type="SUPFAM" id="SSF56112">
    <property type="entry name" value="Protein kinase-like (PK-like)"/>
    <property type="match status" value="1"/>
</dbReference>
<dbReference type="GO" id="GO:0005737">
    <property type="term" value="C:cytoplasm"/>
    <property type="evidence" value="ECO:0007669"/>
    <property type="project" value="TreeGrafter"/>
</dbReference>
<dbReference type="GO" id="GO:0035556">
    <property type="term" value="P:intracellular signal transduction"/>
    <property type="evidence" value="ECO:0007669"/>
    <property type="project" value="TreeGrafter"/>
</dbReference>
<evidence type="ECO:0000256" key="1">
    <source>
        <dbReference type="ARBA" id="ARBA00022741"/>
    </source>
</evidence>
<dbReference type="STRING" id="67003.A0A1X0NYQ8"/>
<dbReference type="OrthoDB" id="289250at2759"/>
<feature type="region of interest" description="Disordered" evidence="3">
    <location>
        <begin position="1"/>
        <end position="20"/>
    </location>
</feature>
<evidence type="ECO:0000256" key="3">
    <source>
        <dbReference type="SAM" id="MobiDB-lite"/>
    </source>
</evidence>
<comment type="caution">
    <text evidence="5">The sequence shown here is derived from an EMBL/GenBank/DDBJ whole genome shotgun (WGS) entry which is preliminary data.</text>
</comment>
<feature type="domain" description="Protein kinase" evidence="4">
    <location>
        <begin position="33"/>
        <end position="311"/>
    </location>
</feature>
<dbReference type="GeneID" id="39984879"/>
<keyword evidence="5" id="KW-0418">Kinase</keyword>
<accession>A0A1X0NYQ8</accession>
<dbReference type="GO" id="GO:0005524">
    <property type="term" value="F:ATP binding"/>
    <property type="evidence" value="ECO:0007669"/>
    <property type="project" value="UniProtKB-KW"/>
</dbReference>
<dbReference type="InterPro" id="IPR011009">
    <property type="entry name" value="Kinase-like_dom_sf"/>
</dbReference>
<organism evidence="5 6">
    <name type="scientific">Trypanosoma theileri</name>
    <dbReference type="NCBI Taxonomy" id="67003"/>
    <lineage>
        <taxon>Eukaryota</taxon>
        <taxon>Discoba</taxon>
        <taxon>Euglenozoa</taxon>
        <taxon>Kinetoplastea</taxon>
        <taxon>Metakinetoplastina</taxon>
        <taxon>Trypanosomatida</taxon>
        <taxon>Trypanosomatidae</taxon>
        <taxon>Trypanosoma</taxon>
    </lineage>
</organism>
<protein>
    <submittedName>
        <fullName evidence="5">Serine/threonine protein kinase</fullName>
    </submittedName>
</protein>